<dbReference type="VEuPathDB" id="FungiDB:ASPZODRAFT_127311"/>
<dbReference type="PANTHER" id="PTHR42085:SF2">
    <property type="entry name" value="F-BOX DOMAIN-CONTAINING PROTEIN"/>
    <property type="match status" value="1"/>
</dbReference>
<dbReference type="InterPro" id="IPR038883">
    <property type="entry name" value="AN11006-like"/>
</dbReference>
<dbReference type="GeneID" id="34608178"/>
<dbReference type="OrthoDB" id="5372935at2759"/>
<dbReference type="PANTHER" id="PTHR42085">
    <property type="entry name" value="F-BOX DOMAIN-CONTAINING PROTEIN"/>
    <property type="match status" value="1"/>
</dbReference>
<dbReference type="EMBL" id="KV878336">
    <property type="protein sequence ID" value="OJJ51268.1"/>
    <property type="molecule type" value="Genomic_DNA"/>
</dbReference>
<proteinExistence type="predicted"/>
<evidence type="ECO:0000313" key="2">
    <source>
        <dbReference type="Proteomes" id="UP000184188"/>
    </source>
</evidence>
<evidence type="ECO:0000313" key="1">
    <source>
        <dbReference type="EMBL" id="OJJ51268.1"/>
    </source>
</evidence>
<accession>A0A1L9SVQ8</accession>
<name>A0A1L9SVQ8_9EURO</name>
<protein>
    <recommendedName>
        <fullName evidence="3">F-box domain-containing protein</fullName>
    </recommendedName>
</protein>
<sequence>MASLAAALQRVALEDEGKLVQINGKEESTVPGAADGVRETDREGTQSIVIQKTRPPFRFFDLPSEIRERIYSVVLFTPRRSRALRSHGNVGASSKNSPLAPASHRVALFLASRRIHDEATYLFYSTQTFRLFPIQDYSRLPTIRALSPLYRPCIHTVELILGSSWTAPPRSWTVNKSLGLQHMKYVRTLKVFIQCDPSHPVFEGFRVSKGFYTDFAGELVRKILLNLPSLVQVEFDGFPSVQRNGPLMHRLISEAKTAGKKILWGPERGWTDFNEEEHTSTLTASAATEKPHNQLQNGSTLYQLRGIV</sequence>
<keyword evidence="2" id="KW-1185">Reference proteome</keyword>
<evidence type="ECO:0008006" key="3">
    <source>
        <dbReference type="Google" id="ProtNLM"/>
    </source>
</evidence>
<gene>
    <name evidence="1" type="ORF">ASPZODRAFT_127311</name>
</gene>
<reference evidence="2" key="1">
    <citation type="journal article" date="2017" name="Genome Biol.">
        <title>Comparative genomics reveals high biological diversity and specific adaptations in the industrially and medically important fungal genus Aspergillus.</title>
        <authorList>
            <person name="de Vries R.P."/>
            <person name="Riley R."/>
            <person name="Wiebenga A."/>
            <person name="Aguilar-Osorio G."/>
            <person name="Amillis S."/>
            <person name="Uchima C.A."/>
            <person name="Anderluh G."/>
            <person name="Asadollahi M."/>
            <person name="Askin M."/>
            <person name="Barry K."/>
            <person name="Battaglia E."/>
            <person name="Bayram O."/>
            <person name="Benocci T."/>
            <person name="Braus-Stromeyer S.A."/>
            <person name="Caldana C."/>
            <person name="Canovas D."/>
            <person name="Cerqueira G.C."/>
            <person name="Chen F."/>
            <person name="Chen W."/>
            <person name="Choi C."/>
            <person name="Clum A."/>
            <person name="Dos Santos R.A."/>
            <person name="Damasio A.R."/>
            <person name="Diallinas G."/>
            <person name="Emri T."/>
            <person name="Fekete E."/>
            <person name="Flipphi M."/>
            <person name="Freyberg S."/>
            <person name="Gallo A."/>
            <person name="Gournas C."/>
            <person name="Habgood R."/>
            <person name="Hainaut M."/>
            <person name="Harispe M.L."/>
            <person name="Henrissat B."/>
            <person name="Hilden K.S."/>
            <person name="Hope R."/>
            <person name="Hossain A."/>
            <person name="Karabika E."/>
            <person name="Karaffa L."/>
            <person name="Karanyi Z."/>
            <person name="Krasevec N."/>
            <person name="Kuo A."/>
            <person name="Kusch H."/>
            <person name="LaButti K."/>
            <person name="Lagendijk E.L."/>
            <person name="Lapidus A."/>
            <person name="Levasseur A."/>
            <person name="Lindquist E."/>
            <person name="Lipzen A."/>
            <person name="Logrieco A.F."/>
            <person name="MacCabe A."/>
            <person name="Maekelae M.R."/>
            <person name="Malavazi I."/>
            <person name="Melin P."/>
            <person name="Meyer V."/>
            <person name="Mielnichuk N."/>
            <person name="Miskei M."/>
            <person name="Molnar A.P."/>
            <person name="Mule G."/>
            <person name="Ngan C.Y."/>
            <person name="Orejas M."/>
            <person name="Orosz E."/>
            <person name="Ouedraogo J.P."/>
            <person name="Overkamp K.M."/>
            <person name="Park H.-S."/>
            <person name="Perrone G."/>
            <person name="Piumi F."/>
            <person name="Punt P.J."/>
            <person name="Ram A.F."/>
            <person name="Ramon A."/>
            <person name="Rauscher S."/>
            <person name="Record E."/>
            <person name="Riano-Pachon D.M."/>
            <person name="Robert V."/>
            <person name="Roehrig J."/>
            <person name="Ruller R."/>
            <person name="Salamov A."/>
            <person name="Salih N.S."/>
            <person name="Samson R.A."/>
            <person name="Sandor E."/>
            <person name="Sanguinetti M."/>
            <person name="Schuetze T."/>
            <person name="Sepcic K."/>
            <person name="Shelest E."/>
            <person name="Sherlock G."/>
            <person name="Sophianopoulou V."/>
            <person name="Squina F.M."/>
            <person name="Sun H."/>
            <person name="Susca A."/>
            <person name="Todd R.B."/>
            <person name="Tsang A."/>
            <person name="Unkles S.E."/>
            <person name="van de Wiele N."/>
            <person name="van Rossen-Uffink D."/>
            <person name="Oliveira J.V."/>
            <person name="Vesth T.C."/>
            <person name="Visser J."/>
            <person name="Yu J.-H."/>
            <person name="Zhou M."/>
            <person name="Andersen M.R."/>
            <person name="Archer D.B."/>
            <person name="Baker S.E."/>
            <person name="Benoit I."/>
            <person name="Brakhage A.A."/>
            <person name="Braus G.H."/>
            <person name="Fischer R."/>
            <person name="Frisvad J.C."/>
            <person name="Goldman G.H."/>
            <person name="Houbraken J."/>
            <person name="Oakley B."/>
            <person name="Pocsi I."/>
            <person name="Scazzocchio C."/>
            <person name="Seiboth B."/>
            <person name="vanKuyk P.A."/>
            <person name="Wortman J."/>
            <person name="Dyer P.S."/>
            <person name="Grigoriev I.V."/>
        </authorList>
    </citation>
    <scope>NUCLEOTIDE SEQUENCE [LARGE SCALE GENOMIC DNA]</scope>
    <source>
        <strain evidence="2">CBS 506.65</strain>
    </source>
</reference>
<dbReference type="RefSeq" id="XP_022585778.1">
    <property type="nucleotide sequence ID" value="XM_022721713.1"/>
</dbReference>
<dbReference type="Proteomes" id="UP000184188">
    <property type="component" value="Unassembled WGS sequence"/>
</dbReference>
<dbReference type="AlphaFoldDB" id="A0A1L9SVQ8"/>
<organism evidence="1 2">
    <name type="scientific">Penicilliopsis zonata CBS 506.65</name>
    <dbReference type="NCBI Taxonomy" id="1073090"/>
    <lineage>
        <taxon>Eukaryota</taxon>
        <taxon>Fungi</taxon>
        <taxon>Dikarya</taxon>
        <taxon>Ascomycota</taxon>
        <taxon>Pezizomycotina</taxon>
        <taxon>Eurotiomycetes</taxon>
        <taxon>Eurotiomycetidae</taxon>
        <taxon>Eurotiales</taxon>
        <taxon>Aspergillaceae</taxon>
        <taxon>Penicilliopsis</taxon>
    </lineage>
</organism>